<dbReference type="Gene3D" id="3.40.390.10">
    <property type="entry name" value="Collagenase (Catalytic Domain)"/>
    <property type="match status" value="1"/>
</dbReference>
<evidence type="ECO:0000256" key="3">
    <source>
        <dbReference type="ARBA" id="ARBA00022723"/>
    </source>
</evidence>
<evidence type="ECO:0000313" key="7">
    <source>
        <dbReference type="EnsemblMetazoa" id="G25068.5:cds"/>
    </source>
</evidence>
<name>A0A8W8KS53_MAGGI</name>
<evidence type="ECO:0000256" key="2">
    <source>
        <dbReference type="ARBA" id="ARBA00022670"/>
    </source>
</evidence>
<dbReference type="InterPro" id="IPR012962">
    <property type="entry name" value="Pept_M54_archaemetzincn"/>
</dbReference>
<accession>A0A8W8KS53</accession>
<evidence type="ECO:0000256" key="6">
    <source>
        <dbReference type="ARBA" id="ARBA00023049"/>
    </source>
</evidence>
<keyword evidence="3" id="KW-0479">Metal-binding</keyword>
<sequence length="331" mass="37690">MAQSSTASVDAKLLQIIGIEVLSEKKKDISTACNGTIKCKTAHEKIPNEKNARFMYPDPVSFTQKKKSKSGEWLAEHKEGGQNFKRYSTGMTINRPTYRKKFIYLTPLIFDEEPVPKSILESLSIYAAIFFDVPIKIGKKKNMLKDVPNRINEDSKTFQVDASAVLDKMEVPSDAFCVAGITMCDLYPKPSWNFVFGQAQLANSCGVYSLARYLSNFGSSQNTVYKPEEEKGGEPTIIRRACKVMCHEIGHMYGLSHCIYFECLMNGSNHLQEADKRPSFLCPLCLNKLYFIMRFDIEKRYRKMMDFWGSHGLQAEVEWLQTRLDIVLGSE</sequence>
<organism evidence="7 8">
    <name type="scientific">Magallana gigas</name>
    <name type="common">Pacific oyster</name>
    <name type="synonym">Crassostrea gigas</name>
    <dbReference type="NCBI Taxonomy" id="29159"/>
    <lineage>
        <taxon>Eukaryota</taxon>
        <taxon>Metazoa</taxon>
        <taxon>Spiralia</taxon>
        <taxon>Lophotrochozoa</taxon>
        <taxon>Mollusca</taxon>
        <taxon>Bivalvia</taxon>
        <taxon>Autobranchia</taxon>
        <taxon>Pteriomorphia</taxon>
        <taxon>Ostreida</taxon>
        <taxon>Ostreoidea</taxon>
        <taxon>Ostreidae</taxon>
        <taxon>Magallana</taxon>
    </lineage>
</organism>
<evidence type="ECO:0008006" key="9">
    <source>
        <dbReference type="Google" id="ProtNLM"/>
    </source>
</evidence>
<keyword evidence="2" id="KW-0645">Protease</keyword>
<dbReference type="InterPro" id="IPR024079">
    <property type="entry name" value="MetalloPept_cat_dom_sf"/>
</dbReference>
<evidence type="ECO:0000256" key="4">
    <source>
        <dbReference type="ARBA" id="ARBA00022801"/>
    </source>
</evidence>
<dbReference type="CDD" id="cd11375">
    <property type="entry name" value="Peptidase_M54"/>
    <property type="match status" value="1"/>
</dbReference>
<dbReference type="OrthoDB" id="2365600at2759"/>
<keyword evidence="8" id="KW-1185">Reference proteome</keyword>
<dbReference type="AlphaFoldDB" id="A0A8W8KS53"/>
<dbReference type="GO" id="GO:0006508">
    <property type="term" value="P:proteolysis"/>
    <property type="evidence" value="ECO:0007669"/>
    <property type="project" value="UniProtKB-KW"/>
</dbReference>
<dbReference type="PANTHER" id="PTHR15910">
    <property type="entry name" value="ARCHAEMETZINCIN"/>
    <property type="match status" value="1"/>
</dbReference>
<keyword evidence="5" id="KW-0862">Zinc</keyword>
<dbReference type="GO" id="GO:0008237">
    <property type="term" value="F:metallopeptidase activity"/>
    <property type="evidence" value="ECO:0007669"/>
    <property type="project" value="UniProtKB-KW"/>
</dbReference>
<dbReference type="SUPFAM" id="SSF55486">
    <property type="entry name" value="Metalloproteases ('zincins'), catalytic domain"/>
    <property type="match status" value="1"/>
</dbReference>
<comment type="cofactor">
    <cofactor evidence="1">
        <name>Zn(2+)</name>
        <dbReference type="ChEBI" id="CHEBI:29105"/>
    </cofactor>
</comment>
<dbReference type="PANTHER" id="PTHR15910:SF1">
    <property type="entry name" value="ARCHAEMETZINCIN-2"/>
    <property type="match status" value="1"/>
</dbReference>
<dbReference type="OMA" id="NARFMYP"/>
<evidence type="ECO:0000256" key="1">
    <source>
        <dbReference type="ARBA" id="ARBA00001947"/>
    </source>
</evidence>
<dbReference type="GO" id="GO:0046872">
    <property type="term" value="F:metal ion binding"/>
    <property type="evidence" value="ECO:0007669"/>
    <property type="project" value="UniProtKB-KW"/>
</dbReference>
<dbReference type="EnsemblMetazoa" id="G25068.5">
    <property type="protein sequence ID" value="G25068.5:cds"/>
    <property type="gene ID" value="G25068"/>
</dbReference>
<evidence type="ECO:0000313" key="8">
    <source>
        <dbReference type="Proteomes" id="UP000005408"/>
    </source>
</evidence>
<proteinExistence type="predicted"/>
<keyword evidence="4" id="KW-0378">Hydrolase</keyword>
<evidence type="ECO:0000256" key="5">
    <source>
        <dbReference type="ARBA" id="ARBA00022833"/>
    </source>
</evidence>
<protein>
    <recommendedName>
        <fullName evidence="9">Archaemetzincin-2</fullName>
    </recommendedName>
</protein>
<dbReference type="Proteomes" id="UP000005408">
    <property type="component" value="Unassembled WGS sequence"/>
</dbReference>
<dbReference type="Pfam" id="PF07998">
    <property type="entry name" value="Peptidase_M54"/>
    <property type="match status" value="1"/>
</dbReference>
<keyword evidence="6" id="KW-0482">Metalloprotease</keyword>
<reference evidence="7" key="1">
    <citation type="submission" date="2022-08" db="UniProtKB">
        <authorList>
            <consortium name="EnsemblMetazoa"/>
        </authorList>
    </citation>
    <scope>IDENTIFICATION</scope>
    <source>
        <strain evidence="7">05x7-T-G4-1.051#20</strain>
    </source>
</reference>